<organism evidence="1 2">
    <name type="scientific">Flavobacterium jejuense</name>
    <dbReference type="NCBI Taxonomy" id="1544455"/>
    <lineage>
        <taxon>Bacteria</taxon>
        <taxon>Pseudomonadati</taxon>
        <taxon>Bacteroidota</taxon>
        <taxon>Flavobacteriia</taxon>
        <taxon>Flavobacteriales</taxon>
        <taxon>Flavobacteriaceae</taxon>
        <taxon>Flavobacterium</taxon>
    </lineage>
</organism>
<dbReference type="RefSeq" id="WP_140963070.1">
    <property type="nucleotide sequence ID" value="NZ_VEVQ02000009.1"/>
</dbReference>
<gene>
    <name evidence="1" type="ORF">FIA58_013775</name>
</gene>
<evidence type="ECO:0000313" key="1">
    <source>
        <dbReference type="EMBL" id="NHN26749.1"/>
    </source>
</evidence>
<dbReference type="Proteomes" id="UP000817854">
    <property type="component" value="Unassembled WGS sequence"/>
</dbReference>
<evidence type="ECO:0000313" key="2">
    <source>
        <dbReference type="Proteomes" id="UP000817854"/>
    </source>
</evidence>
<proteinExistence type="predicted"/>
<name>A0ABX0IV97_9FLAO</name>
<reference evidence="1 2" key="3">
    <citation type="submission" date="2020-02" db="EMBL/GenBank/DDBJ databases">
        <title>Flavobacterium profundi sp. nov., isolated from a deep-sea seamount.</title>
        <authorList>
            <person name="Zhang D.-C."/>
        </authorList>
    </citation>
    <scope>NUCLEOTIDE SEQUENCE [LARGE SCALE GENOMIC DNA]</scope>
    <source>
        <strain evidence="1 2">EC11</strain>
    </source>
</reference>
<reference evidence="2" key="1">
    <citation type="submission" date="2019-05" db="EMBL/GenBank/DDBJ databases">
        <title>Flavobacterium profundi sp. nov., isolated from a deep-sea seamount.</title>
        <authorList>
            <person name="Zhang D.-C."/>
        </authorList>
    </citation>
    <scope>NUCLEOTIDE SEQUENCE [LARGE SCALE GENOMIC DNA]</scope>
    <source>
        <strain evidence="2">EC11</strain>
    </source>
</reference>
<comment type="caution">
    <text evidence="1">The sequence shown here is derived from an EMBL/GenBank/DDBJ whole genome shotgun (WGS) entry which is preliminary data.</text>
</comment>
<protein>
    <submittedName>
        <fullName evidence="1">Uncharacterized protein</fullName>
    </submittedName>
</protein>
<dbReference type="EMBL" id="VEVQ02000009">
    <property type="protein sequence ID" value="NHN26749.1"/>
    <property type="molecule type" value="Genomic_DNA"/>
</dbReference>
<accession>A0ABX0IV97</accession>
<keyword evidence="2" id="KW-1185">Reference proteome</keyword>
<sequence>MPTFLRKSKHIALLSSFVTPLQNVHDELLYQMQHDGRTIYLEKVLNDHFEVVGYSHQNHEMTKTIYIEDVAEPDKLYIYQDEEIEDTFIEDEPDSEDDLFLDADGENTTAFSYVIFIPDTYIFSEPKIRALIDIYRYIGKKYQIQTYTL</sequence>
<reference evidence="1 2" key="2">
    <citation type="submission" date="2019-05" db="EMBL/GenBank/DDBJ databases">
        <authorList>
            <person name="Lianzixin W."/>
        </authorList>
    </citation>
    <scope>NUCLEOTIDE SEQUENCE [LARGE SCALE GENOMIC DNA]</scope>
    <source>
        <strain evidence="1 2">EC11</strain>
    </source>
</reference>